<dbReference type="Gene3D" id="3.60.10.10">
    <property type="entry name" value="Endonuclease/exonuclease/phosphatase"/>
    <property type="match status" value="1"/>
</dbReference>
<dbReference type="PANTHER" id="PTHR14859">
    <property type="entry name" value="CALCOFLUOR WHITE HYPERSENSITIVE PROTEIN PRECURSOR"/>
    <property type="match status" value="1"/>
</dbReference>
<gene>
    <name evidence="3" type="ORF">DTL42_14715</name>
</gene>
<dbReference type="InterPro" id="IPR036691">
    <property type="entry name" value="Endo/exonu/phosph_ase_sf"/>
</dbReference>
<name>A0A368KSR6_9BACT</name>
<accession>A0A368KSR6</accession>
<dbReference type="PROSITE" id="PS51257">
    <property type="entry name" value="PROKAR_LIPOPROTEIN"/>
    <property type="match status" value="1"/>
</dbReference>
<evidence type="ECO:0000259" key="2">
    <source>
        <dbReference type="Pfam" id="PF03372"/>
    </source>
</evidence>
<dbReference type="SUPFAM" id="SSF56219">
    <property type="entry name" value="DNase I-like"/>
    <property type="match status" value="1"/>
</dbReference>
<feature type="signal peptide" evidence="1">
    <location>
        <begin position="1"/>
        <end position="22"/>
    </location>
</feature>
<evidence type="ECO:0000313" key="4">
    <source>
        <dbReference type="Proteomes" id="UP000253562"/>
    </source>
</evidence>
<dbReference type="EMBL" id="QPEX01000028">
    <property type="protein sequence ID" value="RCS47764.1"/>
    <property type="molecule type" value="Genomic_DNA"/>
</dbReference>
<dbReference type="InterPro" id="IPR051916">
    <property type="entry name" value="GPI-anchor_lipid_remodeler"/>
</dbReference>
<comment type="caution">
    <text evidence="3">The sequence shown here is derived from an EMBL/GenBank/DDBJ whole genome shotgun (WGS) entry which is preliminary data.</text>
</comment>
<dbReference type="PANTHER" id="PTHR14859:SF15">
    <property type="entry name" value="ENDONUCLEASE_EXONUCLEASE_PHOSPHATASE DOMAIN-CONTAINING PROTEIN"/>
    <property type="match status" value="1"/>
</dbReference>
<feature type="domain" description="Endonuclease/exonuclease/phosphatase" evidence="2">
    <location>
        <begin position="31"/>
        <end position="251"/>
    </location>
</feature>
<proteinExistence type="predicted"/>
<dbReference type="Proteomes" id="UP000253562">
    <property type="component" value="Unassembled WGS sequence"/>
</dbReference>
<dbReference type="Pfam" id="PF03372">
    <property type="entry name" value="Exo_endo_phos"/>
    <property type="match status" value="1"/>
</dbReference>
<feature type="chain" id="PRO_5016843314" evidence="1">
    <location>
        <begin position="23"/>
        <end position="265"/>
    </location>
</feature>
<keyword evidence="3" id="KW-0378">Hydrolase</keyword>
<protein>
    <submittedName>
        <fullName evidence="3">Endonuclease</fullName>
    </submittedName>
</protein>
<dbReference type="GO" id="GO:0016020">
    <property type="term" value="C:membrane"/>
    <property type="evidence" value="ECO:0007669"/>
    <property type="project" value="GOC"/>
</dbReference>
<dbReference type="OrthoDB" id="155529at2"/>
<dbReference type="AlphaFoldDB" id="A0A368KSR6"/>
<dbReference type="GO" id="GO:0006506">
    <property type="term" value="P:GPI anchor biosynthetic process"/>
    <property type="evidence" value="ECO:0007669"/>
    <property type="project" value="TreeGrafter"/>
</dbReference>
<organism evidence="3 4">
    <name type="scientific">Bremerella cremea</name>
    <dbReference type="NCBI Taxonomy" id="1031537"/>
    <lineage>
        <taxon>Bacteria</taxon>
        <taxon>Pseudomonadati</taxon>
        <taxon>Planctomycetota</taxon>
        <taxon>Planctomycetia</taxon>
        <taxon>Pirellulales</taxon>
        <taxon>Pirellulaceae</taxon>
        <taxon>Bremerella</taxon>
    </lineage>
</organism>
<keyword evidence="3" id="KW-0255">Endonuclease</keyword>
<sequence length="265" mass="29341">MLKKLLPVLSVLLACVPLVLHAAEPVRIRVVSYNIHHAEGTDAKLNLPRIAQIINEATPDIVALQEVDQNVQRTGQVDQAAELAKLTKMNTVFGGNIPLQGGWYGNAILTRYPSISMTNHALPQLGPGEKRGVIEANITIPGLDQPLKFLATHFDHRPNDAERVESAKMIQKLTESWKDRPALFAGDLNATPKSESIKLIFQDWTSANLKNLDTIPSDAPNRQIDYILYRPAKGWKVIEFQVLEEPVASDHRGILAVLEWTGNAD</sequence>
<keyword evidence="3" id="KW-0540">Nuclease</keyword>
<evidence type="ECO:0000313" key="3">
    <source>
        <dbReference type="EMBL" id="RCS47764.1"/>
    </source>
</evidence>
<dbReference type="InterPro" id="IPR005135">
    <property type="entry name" value="Endo/exonuclease/phosphatase"/>
</dbReference>
<evidence type="ECO:0000256" key="1">
    <source>
        <dbReference type="SAM" id="SignalP"/>
    </source>
</evidence>
<keyword evidence="1" id="KW-0732">Signal</keyword>
<dbReference type="RefSeq" id="WP_114369490.1">
    <property type="nucleotide sequence ID" value="NZ_QPEX01000028.1"/>
</dbReference>
<dbReference type="GO" id="GO:0004519">
    <property type="term" value="F:endonuclease activity"/>
    <property type="evidence" value="ECO:0007669"/>
    <property type="project" value="UniProtKB-KW"/>
</dbReference>
<reference evidence="3 4" key="1">
    <citation type="submission" date="2018-07" db="EMBL/GenBank/DDBJ databases">
        <title>Comparative genomes isolates from brazilian mangrove.</title>
        <authorList>
            <person name="De Araujo J.E."/>
            <person name="Taketani R.G."/>
            <person name="Silva M.C.P."/>
            <person name="Lourenco M.V."/>
            <person name="Oliveira V.M."/>
            <person name="Andreote F.D."/>
        </authorList>
    </citation>
    <scope>NUCLEOTIDE SEQUENCE [LARGE SCALE GENOMIC DNA]</scope>
    <source>
        <strain evidence="3 4">HEX PRIS-MGV</strain>
    </source>
</reference>